<gene>
    <name evidence="1" type="ORF">SAMN02745977_01153</name>
</gene>
<dbReference type="SUPFAM" id="SSF54285">
    <property type="entry name" value="MoaD/ThiS"/>
    <property type="match status" value="1"/>
</dbReference>
<dbReference type="InterPro" id="IPR003749">
    <property type="entry name" value="ThiS/MoaD-like"/>
</dbReference>
<dbReference type="AlphaFoldDB" id="A0A1H8FRV6"/>
<dbReference type="EMBL" id="FOCW01000001">
    <property type="protein sequence ID" value="SEN34264.1"/>
    <property type="molecule type" value="Genomic_DNA"/>
</dbReference>
<organism evidence="1 2">
    <name type="scientific">Brachymonas denitrificans DSM 15123</name>
    <dbReference type="NCBI Taxonomy" id="1121117"/>
    <lineage>
        <taxon>Bacteria</taxon>
        <taxon>Pseudomonadati</taxon>
        <taxon>Pseudomonadota</taxon>
        <taxon>Betaproteobacteria</taxon>
        <taxon>Burkholderiales</taxon>
        <taxon>Comamonadaceae</taxon>
        <taxon>Brachymonas</taxon>
    </lineage>
</organism>
<evidence type="ECO:0000313" key="2">
    <source>
        <dbReference type="Proteomes" id="UP000199531"/>
    </source>
</evidence>
<keyword evidence="2" id="KW-1185">Reference proteome</keyword>
<dbReference type="Pfam" id="PF02597">
    <property type="entry name" value="ThiS"/>
    <property type="match status" value="1"/>
</dbReference>
<name>A0A1H8FRV6_9BURK</name>
<dbReference type="Gene3D" id="3.10.20.30">
    <property type="match status" value="1"/>
</dbReference>
<dbReference type="InterPro" id="IPR012675">
    <property type="entry name" value="Beta-grasp_dom_sf"/>
</dbReference>
<evidence type="ECO:0000313" key="1">
    <source>
        <dbReference type="EMBL" id="SEN34264.1"/>
    </source>
</evidence>
<reference evidence="1" key="1">
    <citation type="submission" date="2016-10" db="EMBL/GenBank/DDBJ databases">
        <authorList>
            <person name="de Groot N.N."/>
        </authorList>
    </citation>
    <scope>NUCLEOTIDE SEQUENCE [LARGE SCALE GENOMIC DNA]</scope>
    <source>
        <strain evidence="1">DSM 15123</strain>
    </source>
</reference>
<dbReference type="OrthoDB" id="9801945at2"/>
<proteinExistence type="predicted"/>
<sequence length="82" mass="8946">MIRILYFGVLRDRVGRDSEELAWNGGSTDALLQHLRDRGPQWAEALAPGQVFRMAVNRQMAYGEVPVPDGAEVGILPPVTGG</sequence>
<dbReference type="CDD" id="cd00754">
    <property type="entry name" value="Ubl_MoaD"/>
    <property type="match status" value="1"/>
</dbReference>
<accession>A0A1H8FRV6</accession>
<dbReference type="RefSeq" id="WP_091814928.1">
    <property type="nucleotide sequence ID" value="NZ_FOCW01000001.1"/>
</dbReference>
<dbReference type="InterPro" id="IPR016155">
    <property type="entry name" value="Mopterin_synth/thiamin_S_b"/>
</dbReference>
<dbReference type="Proteomes" id="UP000199531">
    <property type="component" value="Unassembled WGS sequence"/>
</dbReference>
<protein>
    <submittedName>
        <fullName evidence="1">Molybdopterin synthase subunit MoaD</fullName>
    </submittedName>
</protein>
<dbReference type="STRING" id="1121117.SAMN02745977_01153"/>